<dbReference type="Proteomes" id="UP000199058">
    <property type="component" value="Unassembled WGS sequence"/>
</dbReference>
<proteinExistence type="predicted"/>
<reference evidence="1 2" key="1">
    <citation type="submission" date="2016-10" db="EMBL/GenBank/DDBJ databases">
        <authorList>
            <person name="de Groot N.N."/>
        </authorList>
    </citation>
    <scope>NUCLEOTIDE SEQUENCE [LARGE SCALE GENOMIC DNA]</scope>
    <source>
        <strain evidence="1 2">DSM 18438</strain>
    </source>
</reference>
<dbReference type="RefSeq" id="WP_177203498.1">
    <property type="nucleotide sequence ID" value="NZ_FOLH01000002.1"/>
</dbReference>
<evidence type="ECO:0000313" key="2">
    <source>
        <dbReference type="Proteomes" id="UP000199058"/>
    </source>
</evidence>
<evidence type="ECO:0008006" key="3">
    <source>
        <dbReference type="Google" id="ProtNLM"/>
    </source>
</evidence>
<gene>
    <name evidence="1" type="ORF">SAMN05660443_1442</name>
</gene>
<dbReference type="EMBL" id="FOLH01000002">
    <property type="protein sequence ID" value="SFC07408.1"/>
    <property type="molecule type" value="Genomic_DNA"/>
</dbReference>
<dbReference type="Pfam" id="PF06945">
    <property type="entry name" value="DUF1289"/>
    <property type="match status" value="1"/>
</dbReference>
<organism evidence="1 2">
    <name type="scientific">Marinospirillum celere</name>
    <dbReference type="NCBI Taxonomy" id="1122252"/>
    <lineage>
        <taxon>Bacteria</taxon>
        <taxon>Pseudomonadati</taxon>
        <taxon>Pseudomonadota</taxon>
        <taxon>Gammaproteobacteria</taxon>
        <taxon>Oceanospirillales</taxon>
        <taxon>Oceanospirillaceae</taxon>
        <taxon>Marinospirillum</taxon>
    </lineage>
</organism>
<dbReference type="STRING" id="1122252.SAMN05660443_1442"/>
<dbReference type="PANTHER" id="PTHR35175">
    <property type="entry name" value="DUF1289 DOMAIN-CONTAINING PROTEIN"/>
    <property type="match status" value="1"/>
</dbReference>
<dbReference type="PANTHER" id="PTHR35175:SF1">
    <property type="entry name" value="OXIDOREDUCTASE"/>
    <property type="match status" value="1"/>
</dbReference>
<dbReference type="AlphaFoldDB" id="A0A1I1GC12"/>
<dbReference type="InterPro" id="IPR010710">
    <property type="entry name" value="DUF1289"/>
</dbReference>
<protein>
    <recommendedName>
        <fullName evidence="3">DUF1289 domain-containing protein</fullName>
    </recommendedName>
</protein>
<name>A0A1I1GC12_9GAMM</name>
<accession>A0A1I1GC12</accession>
<sequence length="158" mass="17913">MNAGHYKPLACKMLAANCLAEILFMKSPCVGFCSTTFGDPVCRGCKRTTDEVDRWNRMSPAQQNQVWKRLWRNAETLVKDYVLITDQALLRKQLKRFGVRHHPRAPAEAWVIDLLRAGSEKIDSLEAYGLKKTAKAQHLSPAALYNQLNQRLIQACSP</sequence>
<keyword evidence="2" id="KW-1185">Reference proteome</keyword>
<evidence type="ECO:0000313" key="1">
    <source>
        <dbReference type="EMBL" id="SFC07408.1"/>
    </source>
</evidence>